<dbReference type="GO" id="GO:0005829">
    <property type="term" value="C:cytosol"/>
    <property type="evidence" value="ECO:0007669"/>
    <property type="project" value="TreeGrafter"/>
</dbReference>
<feature type="compositionally biased region" description="Low complexity" evidence="1">
    <location>
        <begin position="59"/>
        <end position="70"/>
    </location>
</feature>
<dbReference type="Proteomes" id="UP000186303">
    <property type="component" value="Chromosome 4"/>
</dbReference>
<dbReference type="Pfam" id="PF10300">
    <property type="entry name" value="Iml2-TPR_39"/>
    <property type="match status" value="1"/>
</dbReference>
<gene>
    <name evidence="2" type="ORF">MSYG_3141</name>
</gene>
<feature type="region of interest" description="Disordered" evidence="1">
    <location>
        <begin position="19"/>
        <end position="41"/>
    </location>
</feature>
<proteinExistence type="predicted"/>
<dbReference type="OrthoDB" id="43460at2759"/>
<dbReference type="GO" id="GO:0005741">
    <property type="term" value="C:mitochondrial outer membrane"/>
    <property type="evidence" value="ECO:0007669"/>
    <property type="project" value="TreeGrafter"/>
</dbReference>
<dbReference type="GO" id="GO:0005634">
    <property type="term" value="C:nucleus"/>
    <property type="evidence" value="ECO:0007669"/>
    <property type="project" value="TreeGrafter"/>
</dbReference>
<evidence type="ECO:0000313" key="3">
    <source>
        <dbReference type="Proteomes" id="UP000186303"/>
    </source>
</evidence>
<evidence type="ECO:0000313" key="2">
    <source>
        <dbReference type="EMBL" id="SHO78793.1"/>
    </source>
</evidence>
<dbReference type="VEuPathDB" id="FungiDB:MSYG_3141"/>
<dbReference type="InterPro" id="IPR011990">
    <property type="entry name" value="TPR-like_helical_dom_sf"/>
</dbReference>
<sequence length="777" mass="85816">MAKELLLPSALENGAFVSKRKSSLSPETVLSSGSASHASSKHLPISLTDQVLRQNILHGRTSTVRGTTSSAREKRQSMPPMSSKRPAVRTKATDQEDGPALLDTNMSRASSRATTSLDDPASSDNDEDFYDAVPTASSAIHSTGPASALRADLNQDEILRQDTRKHDSQLLASNAKGRAERMSKLTFGDVTQTTDELFADLDVARKALHLFLNSRMNDAYDLIEAKSESRLYYAVAYAILSTIKAIMTFEHQDLGTAISHCKDALHIAGLLRKKQSALASLGRFVRGAGPSVAWVSSMTPVEQHAELVSSECTLLKAVLGIAYSGDLLSSLAEALHLRAAYGDYRSLLKYVEWAEKNGANNDEDFRSGVFLGSGCISLILGLLPSKVLKIMEIFGYEGSVPVGLSLLQRAAGWSNSTSTPRRTIHTEGIRSPICDMTLLMYHLVVSTFLPVPGVDVPFAEKVLLYHLKRYPEGVFFLYFHGRLYSTQALSAEAVACFEQARDVQEEYVQLKHICYWDMALCFMSLNQWFDAYACMTVLANENNWSKALYSYARAATLYQTGKQDAQEEAKDIMERVPSMTQRIAGKSIPLEKFAARKSRKMGQYGYLCLPALEIAYLTHCFTTAPPSTLARRTLPIIEQEIERLQQQQQPSVDDLCLTHFLQGVVLRNLAYPEKHIKDGLSQHVSNAAARAEASLQYVASNAAQCEYDHYLLYFCHYELGCLYISMGRTEEAIKNLDIVLSGKNLGDHGRKGKYSMQNMCVLRSNAARALLPASASQ</sequence>
<dbReference type="Gene3D" id="1.25.40.10">
    <property type="entry name" value="Tetratricopeptide repeat domain"/>
    <property type="match status" value="1"/>
</dbReference>
<name>A0A1M8A8N1_MALS4</name>
<keyword evidence="3" id="KW-1185">Reference proteome</keyword>
<dbReference type="OMA" id="ELMWAHC"/>
<organism evidence="2 3">
    <name type="scientific">Malassezia sympodialis (strain ATCC 42132)</name>
    <name type="common">Atopic eczema-associated yeast</name>
    <dbReference type="NCBI Taxonomy" id="1230383"/>
    <lineage>
        <taxon>Eukaryota</taxon>
        <taxon>Fungi</taxon>
        <taxon>Dikarya</taxon>
        <taxon>Basidiomycota</taxon>
        <taxon>Ustilaginomycotina</taxon>
        <taxon>Malasseziomycetes</taxon>
        <taxon>Malasseziales</taxon>
        <taxon>Malasseziaceae</taxon>
        <taxon>Malassezia</taxon>
    </lineage>
</organism>
<accession>A0A1M8A8N1</accession>
<reference evidence="3" key="1">
    <citation type="journal article" date="2017" name="Nucleic Acids Res.">
        <title>Proteogenomics produces comprehensive and highly accurate protein-coding gene annotation in a complete genome assembly of Malassezia sympodialis.</title>
        <authorList>
            <person name="Zhu Y."/>
            <person name="Engstroem P.G."/>
            <person name="Tellgren-Roth C."/>
            <person name="Baudo C.D."/>
            <person name="Kennell J.C."/>
            <person name="Sun S."/>
            <person name="Billmyre R.B."/>
            <person name="Schroeder M.S."/>
            <person name="Andersson A."/>
            <person name="Holm T."/>
            <person name="Sigurgeirsson B."/>
            <person name="Wu G."/>
            <person name="Sankaranarayanan S.R."/>
            <person name="Siddharthan R."/>
            <person name="Sanyal K."/>
            <person name="Lundeberg J."/>
            <person name="Nystedt B."/>
            <person name="Boekhout T."/>
            <person name="Dawson T.L. Jr."/>
            <person name="Heitman J."/>
            <person name="Scheynius A."/>
            <person name="Lehtioe J."/>
        </authorList>
    </citation>
    <scope>NUCLEOTIDE SEQUENCE [LARGE SCALE GENOMIC DNA]</scope>
    <source>
        <strain evidence="3">ATCC 42132</strain>
    </source>
</reference>
<dbReference type="InterPro" id="IPR019412">
    <property type="entry name" value="IML2/TPR_39"/>
</dbReference>
<feature type="region of interest" description="Disordered" evidence="1">
    <location>
        <begin position="57"/>
        <end position="130"/>
    </location>
</feature>
<dbReference type="AlphaFoldDB" id="A0A1M8A8N1"/>
<feature type="compositionally biased region" description="Polar residues" evidence="1">
    <location>
        <begin position="104"/>
        <end position="117"/>
    </location>
</feature>
<dbReference type="PANTHER" id="PTHR31859">
    <property type="entry name" value="TETRATRICOPEPTIDE REPEAT PROTEIN 39 FAMILY MEMBER"/>
    <property type="match status" value="1"/>
</dbReference>
<evidence type="ECO:0000256" key="1">
    <source>
        <dbReference type="SAM" id="MobiDB-lite"/>
    </source>
</evidence>
<dbReference type="PANTHER" id="PTHR31859:SF1">
    <property type="entry name" value="TETRATRICOPEPTIDE REPEAT PROTEIN 39C"/>
    <property type="match status" value="1"/>
</dbReference>
<dbReference type="SUPFAM" id="SSF48452">
    <property type="entry name" value="TPR-like"/>
    <property type="match status" value="1"/>
</dbReference>
<dbReference type="EMBL" id="LT671824">
    <property type="protein sequence ID" value="SHO78793.1"/>
    <property type="molecule type" value="Genomic_DNA"/>
</dbReference>
<protein>
    <submittedName>
        <fullName evidence="2">Uncharacterized protein</fullName>
    </submittedName>
</protein>